<dbReference type="Gene3D" id="2.60.120.260">
    <property type="entry name" value="Galactose-binding domain-like"/>
    <property type="match status" value="2"/>
</dbReference>
<dbReference type="InterPro" id="IPR000421">
    <property type="entry name" value="FA58C"/>
</dbReference>
<dbReference type="SUPFAM" id="SSF49785">
    <property type="entry name" value="Galactose-binding domain-like"/>
    <property type="match status" value="2"/>
</dbReference>
<organism evidence="2">
    <name type="scientific">marine sediment metagenome</name>
    <dbReference type="NCBI Taxonomy" id="412755"/>
    <lineage>
        <taxon>unclassified sequences</taxon>
        <taxon>metagenomes</taxon>
        <taxon>ecological metagenomes</taxon>
    </lineage>
</organism>
<feature type="domain" description="F5/8 type C" evidence="1">
    <location>
        <begin position="19"/>
        <end position="144"/>
    </location>
</feature>
<dbReference type="PROSITE" id="PS50022">
    <property type="entry name" value="FA58C_3"/>
    <property type="match status" value="2"/>
</dbReference>
<name>X0W7H5_9ZZZZ</name>
<gene>
    <name evidence="2" type="ORF">S01H1_47140</name>
</gene>
<sequence length="256" mass="27671">MKTKGKGSALWNAASVLLLAVAVLVFVAGAQNVDAAVTATASSEHSSGYPASKAIDANPTGTYWAGKPNQGVYWLALDFGAPETYNKIVGYWPRTTHIPNTYVFQSSDDGGNWTDIPGTYVADDPGYYGNTLEFADVTSQHLRIYITDSAGPYPRIWDLQVSYVPWPHATASSEYPNPSDDYVASKAVDGDMGTYWAGENDQGPYWLALDFGTAQTYNTVVGYWGRAGVLSPKEYVLESSDDGATWTIIPDTYVAA</sequence>
<protein>
    <recommendedName>
        <fullName evidence="1">F5/8 type C domain-containing protein</fullName>
    </recommendedName>
</protein>
<evidence type="ECO:0000313" key="2">
    <source>
        <dbReference type="EMBL" id="GAG19222.1"/>
    </source>
</evidence>
<proteinExistence type="predicted"/>
<dbReference type="InterPro" id="IPR008979">
    <property type="entry name" value="Galactose-bd-like_sf"/>
</dbReference>
<evidence type="ECO:0000259" key="1">
    <source>
        <dbReference type="PROSITE" id="PS50022"/>
    </source>
</evidence>
<accession>X0W7H5</accession>
<dbReference type="EMBL" id="BARS01030214">
    <property type="protein sequence ID" value="GAG19222.1"/>
    <property type="molecule type" value="Genomic_DNA"/>
</dbReference>
<reference evidence="2" key="1">
    <citation type="journal article" date="2014" name="Front. Microbiol.">
        <title>High frequency of phylogenetically diverse reductive dehalogenase-homologous genes in deep subseafloor sedimentary metagenomes.</title>
        <authorList>
            <person name="Kawai M."/>
            <person name="Futagami T."/>
            <person name="Toyoda A."/>
            <person name="Takaki Y."/>
            <person name="Nishi S."/>
            <person name="Hori S."/>
            <person name="Arai W."/>
            <person name="Tsubouchi T."/>
            <person name="Morono Y."/>
            <person name="Uchiyama I."/>
            <person name="Ito T."/>
            <person name="Fujiyama A."/>
            <person name="Inagaki F."/>
            <person name="Takami H."/>
        </authorList>
    </citation>
    <scope>NUCLEOTIDE SEQUENCE</scope>
    <source>
        <strain evidence="2">Expedition CK06-06</strain>
    </source>
</reference>
<feature type="non-terminal residue" evidence="2">
    <location>
        <position position="256"/>
    </location>
</feature>
<dbReference type="AlphaFoldDB" id="X0W7H5"/>
<feature type="domain" description="F5/8 type C" evidence="1">
    <location>
        <begin position="151"/>
        <end position="256"/>
    </location>
</feature>
<comment type="caution">
    <text evidence="2">The sequence shown here is derived from an EMBL/GenBank/DDBJ whole genome shotgun (WGS) entry which is preliminary data.</text>
</comment>
<dbReference type="Pfam" id="PF00754">
    <property type="entry name" value="F5_F8_type_C"/>
    <property type="match status" value="2"/>
</dbReference>